<dbReference type="SMART" id="SM00595">
    <property type="entry name" value="MADF"/>
    <property type="match status" value="1"/>
</dbReference>
<accession>A0ABD1E2T8</accession>
<dbReference type="PANTHER" id="PTHR12243:SF67">
    <property type="entry name" value="COREPRESSOR OF PANGOLIN, ISOFORM A-RELATED"/>
    <property type="match status" value="1"/>
</dbReference>
<feature type="compositionally biased region" description="Polar residues" evidence="1">
    <location>
        <begin position="137"/>
        <end position="150"/>
    </location>
</feature>
<feature type="compositionally biased region" description="Low complexity" evidence="1">
    <location>
        <begin position="104"/>
        <end position="121"/>
    </location>
</feature>
<feature type="region of interest" description="Disordered" evidence="1">
    <location>
        <begin position="101"/>
        <end position="177"/>
    </location>
</feature>
<dbReference type="InterPro" id="IPR039353">
    <property type="entry name" value="TF_Adf1"/>
</dbReference>
<keyword evidence="2" id="KW-0812">Transmembrane</keyword>
<gene>
    <name evidence="4" type="ORF">ABEB36_014767</name>
</gene>
<name>A0ABD1E2T8_HYPHA</name>
<keyword evidence="2" id="KW-0472">Membrane</keyword>
<dbReference type="InterPro" id="IPR006578">
    <property type="entry name" value="MADF-dom"/>
</dbReference>
<dbReference type="Proteomes" id="UP001566132">
    <property type="component" value="Unassembled WGS sequence"/>
</dbReference>
<organism evidence="4 5">
    <name type="scientific">Hypothenemus hampei</name>
    <name type="common">Coffee berry borer</name>
    <dbReference type="NCBI Taxonomy" id="57062"/>
    <lineage>
        <taxon>Eukaryota</taxon>
        <taxon>Metazoa</taxon>
        <taxon>Ecdysozoa</taxon>
        <taxon>Arthropoda</taxon>
        <taxon>Hexapoda</taxon>
        <taxon>Insecta</taxon>
        <taxon>Pterygota</taxon>
        <taxon>Neoptera</taxon>
        <taxon>Endopterygota</taxon>
        <taxon>Coleoptera</taxon>
        <taxon>Polyphaga</taxon>
        <taxon>Cucujiformia</taxon>
        <taxon>Curculionidae</taxon>
        <taxon>Scolytinae</taxon>
        <taxon>Hypothenemus</taxon>
    </lineage>
</organism>
<evidence type="ECO:0000256" key="1">
    <source>
        <dbReference type="SAM" id="MobiDB-lite"/>
    </source>
</evidence>
<proteinExistence type="predicted"/>
<feature type="transmembrane region" description="Helical" evidence="2">
    <location>
        <begin position="36"/>
        <end position="57"/>
    </location>
</feature>
<evidence type="ECO:0000259" key="3">
    <source>
        <dbReference type="PROSITE" id="PS51029"/>
    </source>
</evidence>
<evidence type="ECO:0000313" key="5">
    <source>
        <dbReference type="Proteomes" id="UP001566132"/>
    </source>
</evidence>
<reference evidence="4 5" key="1">
    <citation type="submission" date="2024-05" db="EMBL/GenBank/DDBJ databases">
        <title>Genetic variation in Jamaican populations of the coffee berry borer (Hypothenemus hampei).</title>
        <authorList>
            <person name="Errbii M."/>
            <person name="Myrie A."/>
        </authorList>
    </citation>
    <scope>NUCLEOTIDE SEQUENCE [LARGE SCALE GENOMIC DNA]</scope>
    <source>
        <strain evidence="4">JA-Hopewell-2020-01-JO</strain>
        <tissue evidence="4">Whole body</tissue>
    </source>
</reference>
<dbReference type="AlphaFoldDB" id="A0ABD1E2T8"/>
<feature type="domain" description="MADF" evidence="3">
    <location>
        <begin position="8"/>
        <end position="95"/>
    </location>
</feature>
<dbReference type="PANTHER" id="PTHR12243">
    <property type="entry name" value="MADF DOMAIN TRANSCRIPTION FACTOR"/>
    <property type="match status" value="1"/>
</dbReference>
<dbReference type="EMBL" id="JBDJPC010000013">
    <property type="protein sequence ID" value="KAL1488988.1"/>
    <property type="molecule type" value="Genomic_DNA"/>
</dbReference>
<dbReference type="PROSITE" id="PS51029">
    <property type="entry name" value="MADF"/>
    <property type="match status" value="1"/>
</dbReference>
<dbReference type="Pfam" id="PF10545">
    <property type="entry name" value="MADF_DNA_bdg"/>
    <property type="match status" value="1"/>
</dbReference>
<protein>
    <recommendedName>
        <fullName evidence="3">MADF domain-containing protein</fullName>
    </recommendedName>
</protein>
<evidence type="ECO:0000313" key="4">
    <source>
        <dbReference type="EMBL" id="KAL1488988.1"/>
    </source>
</evidence>
<sequence>MEKFDDAQLVELVRQFGCIWDKRSPLYQNKIVKENAWLSISVIMTATVEACQTRWLVLRQRYTKEKRNKIPSGSGAETAHWSLYASLKFLNEVIQPRKTSGNIPAPLTSPSSPGSSCSPWDSFDEIAGESPVPSPHNAHSQAIGTTLNTGQKRRPTTLLENPSSKKKTVNQATDNYL</sequence>
<evidence type="ECO:0000256" key="2">
    <source>
        <dbReference type="SAM" id="Phobius"/>
    </source>
</evidence>
<keyword evidence="5" id="KW-1185">Reference proteome</keyword>
<keyword evidence="2" id="KW-1133">Transmembrane helix</keyword>
<comment type="caution">
    <text evidence="4">The sequence shown here is derived from an EMBL/GenBank/DDBJ whole genome shotgun (WGS) entry which is preliminary data.</text>
</comment>